<comment type="caution">
    <text evidence="2">The sequence shown here is derived from an EMBL/GenBank/DDBJ whole genome shotgun (WGS) entry which is preliminary data.</text>
</comment>
<sequence>MTTPKMPGRRPLAWLLATVMVHLLAAWALTRLTRALHDWSHAIPPIGYGAALLVLVLPVLTLAAVAYTSKDAS</sequence>
<evidence type="ECO:0000313" key="3">
    <source>
        <dbReference type="Proteomes" id="UP001595698"/>
    </source>
</evidence>
<dbReference type="EMBL" id="JBHSBC010000008">
    <property type="protein sequence ID" value="MFC3980207.1"/>
    <property type="molecule type" value="Genomic_DNA"/>
</dbReference>
<accession>A0ABV8EV12</accession>
<keyword evidence="1" id="KW-0472">Membrane</keyword>
<keyword evidence="1" id="KW-0812">Transmembrane</keyword>
<name>A0ABV8EV12_9ACTN</name>
<reference evidence="3" key="1">
    <citation type="journal article" date="2019" name="Int. J. Syst. Evol. Microbiol.">
        <title>The Global Catalogue of Microorganisms (GCM) 10K type strain sequencing project: providing services to taxonomists for standard genome sequencing and annotation.</title>
        <authorList>
            <consortium name="The Broad Institute Genomics Platform"/>
            <consortium name="The Broad Institute Genome Sequencing Center for Infectious Disease"/>
            <person name="Wu L."/>
            <person name="Ma J."/>
        </authorList>
    </citation>
    <scope>NUCLEOTIDE SEQUENCE [LARGE SCALE GENOMIC DNA]</scope>
    <source>
        <strain evidence="3">TBRC 7912</strain>
    </source>
</reference>
<dbReference type="RefSeq" id="WP_386189197.1">
    <property type="nucleotide sequence ID" value="NZ_JBHSBC010000008.1"/>
</dbReference>
<gene>
    <name evidence="2" type="ORF">ACFOYY_08760</name>
</gene>
<dbReference type="Proteomes" id="UP001595698">
    <property type="component" value="Unassembled WGS sequence"/>
</dbReference>
<feature type="transmembrane region" description="Helical" evidence="1">
    <location>
        <begin position="42"/>
        <end position="67"/>
    </location>
</feature>
<protein>
    <submittedName>
        <fullName evidence="2">Uncharacterized protein</fullName>
    </submittedName>
</protein>
<evidence type="ECO:0000256" key="1">
    <source>
        <dbReference type="SAM" id="Phobius"/>
    </source>
</evidence>
<proteinExistence type="predicted"/>
<organism evidence="2 3">
    <name type="scientific">Streptosporangium jomthongense</name>
    <dbReference type="NCBI Taxonomy" id="1193683"/>
    <lineage>
        <taxon>Bacteria</taxon>
        <taxon>Bacillati</taxon>
        <taxon>Actinomycetota</taxon>
        <taxon>Actinomycetes</taxon>
        <taxon>Streptosporangiales</taxon>
        <taxon>Streptosporangiaceae</taxon>
        <taxon>Streptosporangium</taxon>
    </lineage>
</organism>
<keyword evidence="1" id="KW-1133">Transmembrane helix</keyword>
<feature type="transmembrane region" description="Helical" evidence="1">
    <location>
        <begin position="12"/>
        <end position="30"/>
    </location>
</feature>
<evidence type="ECO:0000313" key="2">
    <source>
        <dbReference type="EMBL" id="MFC3980207.1"/>
    </source>
</evidence>
<keyword evidence="3" id="KW-1185">Reference proteome</keyword>